<accession>A0A6A4GQT3</accession>
<evidence type="ECO:0000313" key="4">
    <source>
        <dbReference type="Proteomes" id="UP000799118"/>
    </source>
</evidence>
<feature type="transmembrane region" description="Helical" evidence="2">
    <location>
        <begin position="474"/>
        <end position="496"/>
    </location>
</feature>
<protein>
    <submittedName>
        <fullName evidence="3">Uncharacterized protein</fullName>
    </submittedName>
</protein>
<keyword evidence="4" id="KW-1185">Reference proteome</keyword>
<keyword evidence="2" id="KW-0472">Membrane</keyword>
<dbReference type="PANTHER" id="PTHR46579">
    <property type="entry name" value="F5/8 TYPE C DOMAIN-CONTAINING PROTEIN-RELATED"/>
    <property type="match status" value="1"/>
</dbReference>
<feature type="region of interest" description="Disordered" evidence="1">
    <location>
        <begin position="1"/>
        <end position="30"/>
    </location>
</feature>
<reference evidence="3" key="1">
    <citation type="journal article" date="2019" name="Environ. Microbiol.">
        <title>Fungal ecological strategies reflected in gene transcription - a case study of two litter decomposers.</title>
        <authorList>
            <person name="Barbi F."/>
            <person name="Kohler A."/>
            <person name="Barry K."/>
            <person name="Baskaran P."/>
            <person name="Daum C."/>
            <person name="Fauchery L."/>
            <person name="Ihrmark K."/>
            <person name="Kuo A."/>
            <person name="LaButti K."/>
            <person name="Lipzen A."/>
            <person name="Morin E."/>
            <person name="Grigoriev I.V."/>
            <person name="Henrissat B."/>
            <person name="Lindahl B."/>
            <person name="Martin F."/>
        </authorList>
    </citation>
    <scope>NUCLEOTIDE SEQUENCE</scope>
    <source>
        <strain evidence="3">JB14</strain>
    </source>
</reference>
<dbReference type="EMBL" id="ML769783">
    <property type="protein sequence ID" value="KAE9387733.1"/>
    <property type="molecule type" value="Genomic_DNA"/>
</dbReference>
<dbReference type="Proteomes" id="UP000799118">
    <property type="component" value="Unassembled WGS sequence"/>
</dbReference>
<feature type="transmembrane region" description="Helical" evidence="2">
    <location>
        <begin position="582"/>
        <end position="599"/>
    </location>
</feature>
<evidence type="ECO:0000256" key="1">
    <source>
        <dbReference type="SAM" id="MobiDB-lite"/>
    </source>
</evidence>
<sequence length="941" mass="106282">MGQNDGNGRDGNEQPPQGEREHLRQQQDPPQRVFHDTKFHEIHIPEGPELNIDDDSASGIPPTFCLGEPASVRMAYLQAVYNNVANHMPVRATTQSLNMTLDIIEATGTLPDVPAPARTLATAKRRLGIDPDALIIQYAICPKCWKHHTPEQMGALESPKCATLNCSGEIYEEFQDSSGNTKRRAIKIMPQVSLIHSLHCLVCRKGFRKLLLKTDTPENRNDDDTFVMTDMHDGSIWHELKTGIQREVGNLGSVRDMPITEGSERKVTENAFGLVLPVNLDWFGAFNGRPHSTGPWYISINNLKRNVRFLQTWIPCIGITPGPTEPNGDQILHIMEPMVQDCVLLKQGIEMEMYDEDDDKIVNKIVYADVACTNCDTPAARKIGGHAGHSADINPCPWCWCTQLDVNKVAGYYREGFVERNDFDMLKQKFYAKDAPTQCQSTILKNHGVRFSVFDWLPGWQPSKQTALDFMHCMYLGIVAFLFTRILFAAHMFSGANGQDSSKQRFEDIINRIQWPTHITCLPKNLGKNQSLKKADEWRCLLTVTPIVLWYAWRDADDSIPDTEPAVSPNENITTPHSCKRLSLYSPILFLCMSVRLLATKQVSMAQAFTGQTYFAHYCVAMIGLGVILTINHHLAMHFADMIKRFEPVYAWWLFAFERFNGMLEKVKNNSHDGGRVELTLLWNWVQSHLLYGYLQALPADASDAERNLVDLIIKAEASKVKGSVMTEMAIFRSEVSDDRLSLPKRISKSYINLHSLSYGVLGPTGENIYTLLLHHSQGIWPDLQLRRELSGEEGLSFVGSRVARRISYVRKDGLRYGSKSNKRSQADTFTFIERGQVRVPVRIEDLLVIHIPDTNKKPHVCAVVHFLQSNPTLPQMPWEAYTTVLGIYVSYAEDLSPLAVIPATDIDCPLALIPVYHFMSQQDLWISISFDHASTAFLLQ</sequence>
<dbReference type="AlphaFoldDB" id="A0A6A4GQT3"/>
<dbReference type="OrthoDB" id="3248986at2759"/>
<keyword evidence="2" id="KW-0812">Transmembrane</keyword>
<evidence type="ECO:0000313" key="3">
    <source>
        <dbReference type="EMBL" id="KAE9387733.1"/>
    </source>
</evidence>
<name>A0A6A4GQT3_9AGAR</name>
<organism evidence="3 4">
    <name type="scientific">Gymnopus androsaceus JB14</name>
    <dbReference type="NCBI Taxonomy" id="1447944"/>
    <lineage>
        <taxon>Eukaryota</taxon>
        <taxon>Fungi</taxon>
        <taxon>Dikarya</taxon>
        <taxon>Basidiomycota</taxon>
        <taxon>Agaricomycotina</taxon>
        <taxon>Agaricomycetes</taxon>
        <taxon>Agaricomycetidae</taxon>
        <taxon>Agaricales</taxon>
        <taxon>Marasmiineae</taxon>
        <taxon>Omphalotaceae</taxon>
        <taxon>Gymnopus</taxon>
    </lineage>
</organism>
<feature type="compositionally biased region" description="Basic and acidic residues" evidence="1">
    <location>
        <begin position="7"/>
        <end position="25"/>
    </location>
</feature>
<gene>
    <name evidence="3" type="ORF">BT96DRAFT_837285</name>
</gene>
<feature type="transmembrane region" description="Helical" evidence="2">
    <location>
        <begin position="614"/>
        <end position="635"/>
    </location>
</feature>
<evidence type="ECO:0000256" key="2">
    <source>
        <dbReference type="SAM" id="Phobius"/>
    </source>
</evidence>
<keyword evidence="2" id="KW-1133">Transmembrane helix</keyword>
<proteinExistence type="predicted"/>
<dbReference type="PANTHER" id="PTHR46579:SF1">
    <property type="entry name" value="F5_8 TYPE C DOMAIN-CONTAINING PROTEIN"/>
    <property type="match status" value="1"/>
</dbReference>